<reference evidence="4" key="1">
    <citation type="journal article" date="2019" name="Int. J. Syst. Evol. Microbiol.">
        <title>The Global Catalogue of Microorganisms (GCM) 10K type strain sequencing project: providing services to taxonomists for standard genome sequencing and annotation.</title>
        <authorList>
            <consortium name="The Broad Institute Genomics Platform"/>
            <consortium name="The Broad Institute Genome Sequencing Center for Infectious Disease"/>
            <person name="Wu L."/>
            <person name="Ma J."/>
        </authorList>
    </citation>
    <scope>NUCLEOTIDE SEQUENCE [LARGE SCALE GENOMIC DNA]</scope>
    <source>
        <strain evidence="4">JCM 17666</strain>
    </source>
</reference>
<evidence type="ECO:0000313" key="4">
    <source>
        <dbReference type="Proteomes" id="UP001501671"/>
    </source>
</evidence>
<dbReference type="Pfam" id="PF13607">
    <property type="entry name" value="Succ_CoA_lig"/>
    <property type="match status" value="1"/>
</dbReference>
<dbReference type="PANTHER" id="PTHR42793:SF4">
    <property type="entry name" value="BLL6376 PROTEIN"/>
    <property type="match status" value="1"/>
</dbReference>
<dbReference type="Proteomes" id="UP001501671">
    <property type="component" value="Unassembled WGS sequence"/>
</dbReference>
<evidence type="ECO:0000313" key="3">
    <source>
        <dbReference type="EMBL" id="GAA4322902.1"/>
    </source>
</evidence>
<dbReference type="InterPro" id="IPR003781">
    <property type="entry name" value="CoA-bd"/>
</dbReference>
<dbReference type="Gene3D" id="3.40.50.720">
    <property type="entry name" value="NAD(P)-binding Rossmann-like Domain"/>
    <property type="match status" value="1"/>
</dbReference>
<protein>
    <recommendedName>
        <fullName evidence="2">CoA-binding domain-containing protein</fullName>
    </recommendedName>
</protein>
<dbReference type="Pfam" id="PF13380">
    <property type="entry name" value="CoA_binding_2"/>
    <property type="match status" value="1"/>
</dbReference>
<evidence type="ECO:0000256" key="1">
    <source>
        <dbReference type="SAM" id="MobiDB-lite"/>
    </source>
</evidence>
<dbReference type="PANTHER" id="PTHR42793">
    <property type="entry name" value="COA BINDING DOMAIN CONTAINING PROTEIN"/>
    <property type="match status" value="1"/>
</dbReference>
<dbReference type="InterPro" id="IPR032875">
    <property type="entry name" value="Succ_CoA_lig_flav_dom"/>
</dbReference>
<accession>A0ABP8GEH0</accession>
<organism evidence="3 4">
    <name type="scientific">Pigmentiphaga soli</name>
    <dbReference type="NCBI Taxonomy" id="1007095"/>
    <lineage>
        <taxon>Bacteria</taxon>
        <taxon>Pseudomonadati</taxon>
        <taxon>Pseudomonadota</taxon>
        <taxon>Betaproteobacteria</taxon>
        <taxon>Burkholderiales</taxon>
        <taxon>Alcaligenaceae</taxon>
        <taxon>Pigmentiphaga</taxon>
    </lineage>
</organism>
<dbReference type="Gene3D" id="3.40.50.261">
    <property type="entry name" value="Succinyl-CoA synthetase domains"/>
    <property type="match status" value="2"/>
</dbReference>
<feature type="domain" description="CoA-binding" evidence="2">
    <location>
        <begin position="6"/>
        <end position="101"/>
    </location>
</feature>
<comment type="caution">
    <text evidence="3">The sequence shown here is derived from an EMBL/GenBank/DDBJ whole genome shotgun (WGS) entry which is preliminary data.</text>
</comment>
<dbReference type="EMBL" id="BAABFO010000001">
    <property type="protein sequence ID" value="GAA4322902.1"/>
    <property type="molecule type" value="Genomic_DNA"/>
</dbReference>
<sequence length="644" mass="66487">MNLDRLLQPRSVAIVGASAEPAKISGMIVEFLRRSGFAGRVYPVNPRYETIGEFKCYPSVDALPETVDLVVCVIPVAVVFDAIESAARRGVPFCLLMTGGFGEGRSGEQGQARRRRLDALCRETGMHVVGPNTVGMVNFRQRLPLTFADWYGRDTGLRGGVAIVTHSGSVGGLIFSALQIDGIGVDYWIGLGNEATLEVADFIGHFSDDPGIHTVICYIEGVRDGRNFLAAAAKARSRGKRVVVVKAGAHPESLRSTLSHTGKRPTSADVYTGLFRQSGVIQASSLSELGYMMTLLQAFGAVGPRVGILAASGGACSLFADHVIDAGLQLPLLSEGLQRQLDRCIPEYGASHNPVDLSADVVARGEILSGTLAVLADSDEVDVWMVFGRPIIDRYADVLIEFTRTSGKPLIACSGVPLAEPLRERLRQGGVAVLLDPQLCMNALGGIERARGPQDEAGRDAQAGASAKAGCDGPDDAGMRGGAGPASTGVRRLKGADAAALLTQAGWQQGAGPATLGVEIAVDPDFGPVVAVAALSHAGGRSRRAVRALPAGVAVLRDAAHELAGLAGGLPVPAEEAGRAVAAVVHAYRSTPDLAGLEVAFAISPGAAQLAVYGGGGAVEPGAADDVEADAAAARAKGPPAGLA</sequence>
<keyword evidence="4" id="KW-1185">Reference proteome</keyword>
<dbReference type="SUPFAM" id="SSF52210">
    <property type="entry name" value="Succinyl-CoA synthetase domains"/>
    <property type="match status" value="2"/>
</dbReference>
<dbReference type="SMART" id="SM00881">
    <property type="entry name" value="CoA_binding"/>
    <property type="match status" value="1"/>
</dbReference>
<name>A0ABP8GEH0_9BURK</name>
<feature type="region of interest" description="Disordered" evidence="1">
    <location>
        <begin position="451"/>
        <end position="489"/>
    </location>
</feature>
<proteinExistence type="predicted"/>
<dbReference type="InterPro" id="IPR016102">
    <property type="entry name" value="Succinyl-CoA_synth-like"/>
</dbReference>
<evidence type="ECO:0000259" key="2">
    <source>
        <dbReference type="SMART" id="SM00881"/>
    </source>
</evidence>
<dbReference type="InterPro" id="IPR036291">
    <property type="entry name" value="NAD(P)-bd_dom_sf"/>
</dbReference>
<dbReference type="RefSeq" id="WP_345245653.1">
    <property type="nucleotide sequence ID" value="NZ_BAABFO010000001.1"/>
</dbReference>
<dbReference type="SUPFAM" id="SSF51735">
    <property type="entry name" value="NAD(P)-binding Rossmann-fold domains"/>
    <property type="match status" value="1"/>
</dbReference>
<gene>
    <name evidence="3" type="ORF">GCM10023144_03320</name>
</gene>